<evidence type="ECO:0000313" key="1">
    <source>
        <dbReference type="EMBL" id="MBJ7600650.1"/>
    </source>
</evidence>
<dbReference type="AlphaFoldDB" id="A0A934N4U5"/>
<dbReference type="RefSeq" id="WP_338204572.1">
    <property type="nucleotide sequence ID" value="NZ_JAEKNR010000216.1"/>
</dbReference>
<protein>
    <submittedName>
        <fullName evidence="1">MaoC family dehydratase N-terminal domain-containing protein</fullName>
    </submittedName>
</protein>
<dbReference type="SUPFAM" id="SSF54637">
    <property type="entry name" value="Thioesterase/thiol ester dehydrase-isomerase"/>
    <property type="match status" value="1"/>
</dbReference>
<dbReference type="InterPro" id="IPR029069">
    <property type="entry name" value="HotDog_dom_sf"/>
</dbReference>
<accession>A0A934N4U5</accession>
<gene>
    <name evidence="1" type="ORF">JF922_21600</name>
</gene>
<organism evidence="1 2">
    <name type="scientific">Candidatus Nephthysia bennettiae</name>
    <dbReference type="NCBI Taxonomy" id="3127016"/>
    <lineage>
        <taxon>Bacteria</taxon>
        <taxon>Bacillati</taxon>
        <taxon>Candidatus Dormiibacterota</taxon>
        <taxon>Candidatus Dormibacteria</taxon>
        <taxon>Candidatus Dormibacterales</taxon>
        <taxon>Candidatus Dormibacteraceae</taxon>
        <taxon>Candidatus Nephthysia</taxon>
    </lineage>
</organism>
<sequence>MSQSADKPPLDFDTLAVGDTFGPLDYVLTQEKMELYRRAVSDPEAAFATIASKDYAVLLRTRYDLGRVVNAKHESRYSRPPEIGALIRTSGRLADKYERRGHRFIVMETTSRDGADEVLVESRTTLMLGTPKEAA</sequence>
<evidence type="ECO:0000313" key="2">
    <source>
        <dbReference type="Proteomes" id="UP000612893"/>
    </source>
</evidence>
<reference evidence="1" key="1">
    <citation type="submission" date="2020-10" db="EMBL/GenBank/DDBJ databases">
        <title>Ca. Dormibacterota MAGs.</title>
        <authorList>
            <person name="Montgomery K."/>
        </authorList>
    </citation>
    <scope>NUCLEOTIDE SEQUENCE [LARGE SCALE GENOMIC DNA]</scope>
    <source>
        <strain evidence="1">SC8812_S17_10</strain>
    </source>
</reference>
<keyword evidence="2" id="KW-1185">Reference proteome</keyword>
<name>A0A934N4U5_9BACT</name>
<dbReference type="EMBL" id="JAEKNR010000216">
    <property type="protein sequence ID" value="MBJ7600650.1"/>
    <property type="molecule type" value="Genomic_DNA"/>
</dbReference>
<proteinExistence type="predicted"/>
<comment type="caution">
    <text evidence="1">The sequence shown here is derived from an EMBL/GenBank/DDBJ whole genome shotgun (WGS) entry which is preliminary data.</text>
</comment>
<dbReference type="Proteomes" id="UP000612893">
    <property type="component" value="Unassembled WGS sequence"/>
</dbReference>
<dbReference type="Gene3D" id="3.10.129.10">
    <property type="entry name" value="Hotdog Thioesterase"/>
    <property type="match status" value="1"/>
</dbReference>